<organism evidence="2">
    <name type="scientific">uncultured Quadrisphaera sp</name>
    <dbReference type="NCBI Taxonomy" id="904978"/>
    <lineage>
        <taxon>Bacteria</taxon>
        <taxon>Bacillati</taxon>
        <taxon>Actinomycetota</taxon>
        <taxon>Actinomycetes</taxon>
        <taxon>Kineosporiales</taxon>
        <taxon>Kineosporiaceae</taxon>
        <taxon>Quadrisphaera</taxon>
        <taxon>environmental samples</taxon>
    </lineage>
</organism>
<feature type="region of interest" description="Disordered" evidence="1">
    <location>
        <begin position="1"/>
        <end position="61"/>
    </location>
</feature>
<feature type="compositionally biased region" description="Polar residues" evidence="1">
    <location>
        <begin position="33"/>
        <end position="43"/>
    </location>
</feature>
<dbReference type="EMBL" id="CADCUY010000517">
    <property type="protein sequence ID" value="CAA9430772.1"/>
    <property type="molecule type" value="Genomic_DNA"/>
</dbReference>
<proteinExistence type="predicted"/>
<sequence length="61" mass="6133">MSEPDDTTPPAADAAETAEADTTEAPEARATTSGSGPTSQPNDTQDDPSAIKDPSDWVTGG</sequence>
<evidence type="ECO:0000313" key="2">
    <source>
        <dbReference type="EMBL" id="CAA9430772.1"/>
    </source>
</evidence>
<name>A0A6J4Q343_9ACTN</name>
<gene>
    <name evidence="2" type="ORF">AVDCRST_MAG35-2590</name>
</gene>
<feature type="non-terminal residue" evidence="2">
    <location>
        <position position="61"/>
    </location>
</feature>
<reference evidence="2" key="1">
    <citation type="submission" date="2020-02" db="EMBL/GenBank/DDBJ databases">
        <authorList>
            <person name="Meier V. D."/>
        </authorList>
    </citation>
    <scope>NUCLEOTIDE SEQUENCE</scope>
    <source>
        <strain evidence="2">AVDCRST_MAG35</strain>
    </source>
</reference>
<evidence type="ECO:0000256" key="1">
    <source>
        <dbReference type="SAM" id="MobiDB-lite"/>
    </source>
</evidence>
<dbReference type="AlphaFoldDB" id="A0A6J4Q343"/>
<accession>A0A6J4Q343</accession>
<protein>
    <submittedName>
        <fullName evidence="2">Uncharacterized protein</fullName>
    </submittedName>
</protein>